<accession>A0A5C5GI52</accession>
<evidence type="ECO:0000313" key="2">
    <source>
        <dbReference type="EMBL" id="TNY33551.1"/>
    </source>
</evidence>
<evidence type="ECO:0000313" key="3">
    <source>
        <dbReference type="Proteomes" id="UP000314011"/>
    </source>
</evidence>
<feature type="transmembrane region" description="Helical" evidence="1">
    <location>
        <begin position="106"/>
        <end position="124"/>
    </location>
</feature>
<keyword evidence="1" id="KW-0472">Membrane</keyword>
<dbReference type="RefSeq" id="WP_140194238.1">
    <property type="nucleotide sequence ID" value="NZ_CP065915.1"/>
</dbReference>
<dbReference type="EMBL" id="VFFF01000001">
    <property type="protein sequence ID" value="TNY33551.1"/>
    <property type="molecule type" value="Genomic_DNA"/>
</dbReference>
<keyword evidence="3" id="KW-1185">Reference proteome</keyword>
<sequence length="337" mass="35660">MTALTQYARLESTGLWRPDPDSQRRDVIVAFGDATLVISDSQGRALTHWSLPAIERLNGHETPALYGPDLEGLETLEVAEPDMIAALDKIRRTIARSRPRPGRLRLFGVGLSIASVVALGVFWLPGAMVTQTLAVVPPAKRTEIGAMVLGHMQRITGPSCRSPTATEALARLKSRVLGADSNAQIVVLPSDELRSIYLPGGIIAVGRGLIENEEDPAVLAGYLLSAMAQVRVRDPLEGVLTDAGLGTTFRLFTTGEFPAENLAGPSQALLAAPPPTPPADVLLPYFEEAEVPVAPFARALSEDGGDVTGLVSAETAAEGAPVLRDADWVGLQQICGP</sequence>
<dbReference type="OrthoDB" id="7822309at2"/>
<keyword evidence="1" id="KW-1133">Transmembrane helix</keyword>
<name>A0A5C5GI52_9RHOB</name>
<protein>
    <submittedName>
        <fullName evidence="2">Uncharacterized protein</fullName>
    </submittedName>
</protein>
<proteinExistence type="predicted"/>
<gene>
    <name evidence="2" type="ORF">FHY64_09825</name>
</gene>
<dbReference type="AlphaFoldDB" id="A0A5C5GI52"/>
<organism evidence="2 3">
    <name type="scientific">Pelagovum pacificum</name>
    <dbReference type="NCBI Taxonomy" id="2588711"/>
    <lineage>
        <taxon>Bacteria</taxon>
        <taxon>Pseudomonadati</taxon>
        <taxon>Pseudomonadota</taxon>
        <taxon>Alphaproteobacteria</taxon>
        <taxon>Rhodobacterales</taxon>
        <taxon>Paracoccaceae</taxon>
        <taxon>Pelagovum</taxon>
    </lineage>
</organism>
<comment type="caution">
    <text evidence="2">The sequence shown here is derived from an EMBL/GenBank/DDBJ whole genome shotgun (WGS) entry which is preliminary data.</text>
</comment>
<reference evidence="2 3" key="1">
    <citation type="submission" date="2019-06" db="EMBL/GenBank/DDBJ databases">
        <title>Genome of new Rhodobacteraceae sp. SM1903.</title>
        <authorList>
            <person name="Ren X."/>
        </authorList>
    </citation>
    <scope>NUCLEOTIDE SEQUENCE [LARGE SCALE GENOMIC DNA]</scope>
    <source>
        <strain evidence="2 3">SM1903</strain>
    </source>
</reference>
<dbReference type="Proteomes" id="UP000314011">
    <property type="component" value="Unassembled WGS sequence"/>
</dbReference>
<evidence type="ECO:0000256" key="1">
    <source>
        <dbReference type="SAM" id="Phobius"/>
    </source>
</evidence>
<keyword evidence="1" id="KW-0812">Transmembrane</keyword>